<reference evidence="1 2" key="1">
    <citation type="submission" date="2019-09" db="EMBL/GenBank/DDBJ databases">
        <authorList>
            <person name="Chandra G."/>
            <person name="Truman W A."/>
        </authorList>
    </citation>
    <scope>NUCLEOTIDE SEQUENCE [LARGE SCALE GENOMIC DNA]</scope>
    <source>
        <strain evidence="1">PS918</strain>
    </source>
</reference>
<dbReference type="Proteomes" id="UP000326611">
    <property type="component" value="Unassembled WGS sequence"/>
</dbReference>
<name>A0A5E7SWY7_PSEFL</name>
<dbReference type="RefSeq" id="WP_150771189.1">
    <property type="nucleotide sequence ID" value="NZ_CABVIY010000004.1"/>
</dbReference>
<sequence length="79" mass="9302">MTNPIFSIDDGHFWDEQIAKNTQLFSEADRLDEKAYKIIELGIDEPNVWTRFMEAKASADAKRSEAYSDWMRIKREMIS</sequence>
<gene>
    <name evidence="1" type="ORF">PS918_03153</name>
</gene>
<dbReference type="EMBL" id="CABVIY010000004">
    <property type="protein sequence ID" value="VVP90147.1"/>
    <property type="molecule type" value="Genomic_DNA"/>
</dbReference>
<accession>A0A5E7SWY7</accession>
<evidence type="ECO:0000313" key="1">
    <source>
        <dbReference type="EMBL" id="VVP90147.1"/>
    </source>
</evidence>
<protein>
    <submittedName>
        <fullName evidence="1">Uncharacterized protein</fullName>
    </submittedName>
</protein>
<proteinExistence type="predicted"/>
<dbReference type="AlphaFoldDB" id="A0A5E7SWY7"/>
<dbReference type="OrthoDB" id="7029451at2"/>
<evidence type="ECO:0000313" key="2">
    <source>
        <dbReference type="Proteomes" id="UP000326611"/>
    </source>
</evidence>
<organism evidence="1 2">
    <name type="scientific">Pseudomonas fluorescens</name>
    <dbReference type="NCBI Taxonomy" id="294"/>
    <lineage>
        <taxon>Bacteria</taxon>
        <taxon>Pseudomonadati</taxon>
        <taxon>Pseudomonadota</taxon>
        <taxon>Gammaproteobacteria</taxon>
        <taxon>Pseudomonadales</taxon>
        <taxon>Pseudomonadaceae</taxon>
        <taxon>Pseudomonas</taxon>
    </lineage>
</organism>